<dbReference type="InterPro" id="IPR007829">
    <property type="entry name" value="TM2"/>
</dbReference>
<evidence type="ECO:0000313" key="8">
    <source>
        <dbReference type="Proteomes" id="UP000240010"/>
    </source>
</evidence>
<feature type="domain" description="TM2" evidence="6">
    <location>
        <begin position="69"/>
        <end position="122"/>
    </location>
</feature>
<comment type="caution">
    <text evidence="7">The sequence shown here is derived from an EMBL/GenBank/DDBJ whole genome shotgun (WGS) entry which is preliminary data.</text>
</comment>
<dbReference type="Proteomes" id="UP000240010">
    <property type="component" value="Unassembled WGS sequence"/>
</dbReference>
<feature type="transmembrane region" description="Helical" evidence="5">
    <location>
        <begin position="97"/>
        <end position="122"/>
    </location>
</feature>
<evidence type="ECO:0000259" key="6">
    <source>
        <dbReference type="Pfam" id="PF05154"/>
    </source>
</evidence>
<proteinExistence type="predicted"/>
<evidence type="ECO:0000256" key="2">
    <source>
        <dbReference type="ARBA" id="ARBA00022692"/>
    </source>
</evidence>
<protein>
    <submittedName>
        <fullName evidence="7">TM2 domain-containing membrane protein YozV</fullName>
    </submittedName>
</protein>
<gene>
    <name evidence="7" type="ORF">B0F87_11430</name>
</gene>
<comment type="subcellular location">
    <subcellularLocation>
        <location evidence="1">Membrane</location>
        <topology evidence="1">Multi-pass membrane protein</topology>
    </subcellularLocation>
</comment>
<dbReference type="Pfam" id="PF05154">
    <property type="entry name" value="TM2"/>
    <property type="match status" value="1"/>
</dbReference>
<keyword evidence="4 5" id="KW-0472">Membrane</keyword>
<reference evidence="7 8" key="1">
    <citation type="submission" date="2018-02" db="EMBL/GenBank/DDBJ databases">
        <title>Subsurface microbial communities from deep shales in Ohio and West Virginia, USA.</title>
        <authorList>
            <person name="Wrighton K."/>
        </authorList>
    </citation>
    <scope>NUCLEOTIDE SEQUENCE [LARGE SCALE GENOMIC DNA]</scope>
    <source>
        <strain evidence="7 8">OWC-DMM</strain>
    </source>
</reference>
<dbReference type="EMBL" id="PTIZ01000014">
    <property type="protein sequence ID" value="PPK73433.1"/>
    <property type="molecule type" value="Genomic_DNA"/>
</dbReference>
<evidence type="ECO:0000256" key="5">
    <source>
        <dbReference type="SAM" id="Phobius"/>
    </source>
</evidence>
<evidence type="ECO:0000313" key="7">
    <source>
        <dbReference type="EMBL" id="PPK73433.1"/>
    </source>
</evidence>
<feature type="transmembrane region" description="Helical" evidence="5">
    <location>
        <begin position="72"/>
        <end position="91"/>
    </location>
</feature>
<dbReference type="RefSeq" id="WP_104430246.1">
    <property type="nucleotide sequence ID" value="NZ_PTIZ01000014.1"/>
</dbReference>
<name>A0A2S6H7P3_9GAMM</name>
<evidence type="ECO:0000256" key="4">
    <source>
        <dbReference type="ARBA" id="ARBA00023136"/>
    </source>
</evidence>
<organism evidence="7 8">
    <name type="scientific">Methylobacter tundripaludum</name>
    <dbReference type="NCBI Taxonomy" id="173365"/>
    <lineage>
        <taxon>Bacteria</taxon>
        <taxon>Pseudomonadati</taxon>
        <taxon>Pseudomonadota</taxon>
        <taxon>Gammaproteobacteria</taxon>
        <taxon>Methylococcales</taxon>
        <taxon>Methylococcaceae</taxon>
        <taxon>Methylobacter</taxon>
    </lineage>
</organism>
<dbReference type="GO" id="GO:0016020">
    <property type="term" value="C:membrane"/>
    <property type="evidence" value="ECO:0007669"/>
    <property type="project" value="UniProtKB-SubCell"/>
</dbReference>
<dbReference type="AlphaFoldDB" id="A0A2S6H7P3"/>
<evidence type="ECO:0000256" key="1">
    <source>
        <dbReference type="ARBA" id="ARBA00004141"/>
    </source>
</evidence>
<sequence length="142" mass="15637">MIGQIETYDPDSQAGVIKTEGALFTFHLDDWVADVPPDEGDDVNFDVHGTIASNITLVGAYLEPPKAVKYKYLAAVLALFLGWTGAHRFYLGFYRMAFIQLTLTVILYVTGLPGFAALWGFIESILLFGGQISKDAKGRPFK</sequence>
<accession>A0A2S6H7P3</accession>
<evidence type="ECO:0000256" key="3">
    <source>
        <dbReference type="ARBA" id="ARBA00022989"/>
    </source>
</evidence>
<keyword evidence="2 5" id="KW-0812">Transmembrane</keyword>
<keyword evidence="3 5" id="KW-1133">Transmembrane helix</keyword>